<keyword evidence="6" id="KW-0680">Restriction system</keyword>
<evidence type="ECO:0000256" key="6">
    <source>
        <dbReference type="ARBA" id="ARBA00022747"/>
    </source>
</evidence>
<keyword evidence="4" id="KW-0808">Transferase</keyword>
<organism evidence="9 10">
    <name type="scientific">Chryseobacterium urinae</name>
    <dbReference type="NCBI Taxonomy" id="3058400"/>
    <lineage>
        <taxon>Bacteria</taxon>
        <taxon>Pseudomonadati</taxon>
        <taxon>Bacteroidota</taxon>
        <taxon>Flavobacteriia</taxon>
        <taxon>Flavobacteriales</taxon>
        <taxon>Weeksellaceae</taxon>
        <taxon>Chryseobacterium group</taxon>
        <taxon>Chryseobacterium</taxon>
    </lineage>
</organism>
<dbReference type="Proteomes" id="UP001168128">
    <property type="component" value="Unassembled WGS sequence"/>
</dbReference>
<dbReference type="InterPro" id="IPR029063">
    <property type="entry name" value="SAM-dependent_MTases_sf"/>
</dbReference>
<dbReference type="EC" id="2.1.1.113" evidence="2"/>
<dbReference type="SUPFAM" id="SSF53335">
    <property type="entry name" value="S-adenosyl-L-methionine-dependent methyltransferases"/>
    <property type="match status" value="2"/>
</dbReference>
<keyword evidence="10" id="KW-1185">Reference proteome</keyword>
<accession>A0ABT8U7W6</accession>
<dbReference type="RefSeq" id="WP_302718386.1">
    <property type="nucleotide sequence ID" value="NZ_JAULSJ010000051.1"/>
</dbReference>
<dbReference type="InterPro" id="IPR053943">
    <property type="entry name" value="RlmKL-like_Mtase_CS"/>
</dbReference>
<proteinExistence type="inferred from homology"/>
<reference evidence="9" key="1">
    <citation type="submission" date="2023-07" db="EMBL/GenBank/DDBJ databases">
        <title>AMR profile of multidrug- resistance Chryseobacterium gambrini related strain.</title>
        <authorList>
            <person name="Kirdat K."/>
            <person name="Bhatt A."/>
            <person name="Kuyare S."/>
            <person name="Yadav A."/>
        </authorList>
    </citation>
    <scope>NUCLEOTIDE SEQUENCE</scope>
    <source>
        <strain evidence="9">APV-1</strain>
    </source>
</reference>
<evidence type="ECO:0000259" key="8">
    <source>
        <dbReference type="Pfam" id="PF01170"/>
    </source>
</evidence>
<comment type="caution">
    <text evidence="9">The sequence shown here is derived from an EMBL/GenBank/DDBJ whole genome shotgun (WGS) entry which is preliminary data.</text>
</comment>
<dbReference type="PROSITE" id="PS00093">
    <property type="entry name" value="N4_MTASE"/>
    <property type="match status" value="1"/>
</dbReference>
<dbReference type="Pfam" id="PF01170">
    <property type="entry name" value="UPF0020"/>
    <property type="match status" value="1"/>
</dbReference>
<name>A0ABT8U7W6_9FLAO</name>
<dbReference type="Gene3D" id="3.40.50.150">
    <property type="entry name" value="Vaccinia Virus protein VP39"/>
    <property type="match status" value="2"/>
</dbReference>
<evidence type="ECO:0000256" key="1">
    <source>
        <dbReference type="ARBA" id="ARBA00010203"/>
    </source>
</evidence>
<evidence type="ECO:0000256" key="7">
    <source>
        <dbReference type="ARBA" id="ARBA00049120"/>
    </source>
</evidence>
<dbReference type="PROSITE" id="PS01261">
    <property type="entry name" value="UPF0020"/>
    <property type="match status" value="1"/>
</dbReference>
<evidence type="ECO:0000256" key="3">
    <source>
        <dbReference type="ARBA" id="ARBA00022603"/>
    </source>
</evidence>
<dbReference type="InterPro" id="IPR000241">
    <property type="entry name" value="RlmKL-like_Mtase"/>
</dbReference>
<evidence type="ECO:0000313" key="9">
    <source>
        <dbReference type="EMBL" id="MDO3427168.1"/>
    </source>
</evidence>
<evidence type="ECO:0000313" key="10">
    <source>
        <dbReference type="Proteomes" id="UP001168128"/>
    </source>
</evidence>
<protein>
    <recommendedName>
        <fullName evidence="2">site-specific DNA-methyltransferase (cytosine-N(4)-specific)</fullName>
        <ecNumber evidence="2">2.1.1.113</ecNumber>
    </recommendedName>
</protein>
<evidence type="ECO:0000256" key="5">
    <source>
        <dbReference type="ARBA" id="ARBA00022691"/>
    </source>
</evidence>
<dbReference type="EMBL" id="JAULSJ010000051">
    <property type="protein sequence ID" value="MDO3427168.1"/>
    <property type="molecule type" value="Genomic_DNA"/>
</dbReference>
<keyword evidence="5" id="KW-0949">S-adenosyl-L-methionine</keyword>
<comment type="similarity">
    <text evidence="1">Belongs to the N(4)/N(6)-methyltransferase family. N(4) subfamily.</text>
</comment>
<evidence type="ECO:0000256" key="4">
    <source>
        <dbReference type="ARBA" id="ARBA00022679"/>
    </source>
</evidence>
<keyword evidence="3" id="KW-0489">Methyltransferase</keyword>
<feature type="domain" description="Ribosomal RNA large subunit methyltransferase K/L-like methyltransferase" evidence="8">
    <location>
        <begin position="64"/>
        <end position="92"/>
    </location>
</feature>
<sequence>MDYKEKFETILAKYQQEKKPVFVEFRQLVDTVKFTERATHSIHSYTAKLLANIPYFFFNNSYFVSQKYRILDPFCGSGTVLLEAKLAGLNPYGSDANPLARLITAVKCNNFDVAKLESLKEFLKESLTNNNVQSKIPYKNLKSLDFWFEKHIQNQLQSLYGSISSIPDKKYRDFYLICFSNCVRKVSNADSRISVPVKINPEKYSDNSLHKINSQKKLQELKVTNAIEKFFDIVNQNIKRVHNKINISPSRYAGKVISNDSRNLRGLADESIDLILTSPPYAGAQKYIRASSLNLYWLGYENIGDLDRENIGRENYKKDEYRFLKKTGIKNADYLLEKIFDINPLRAYIAANYLIEMTAALKESARVLKKEKFLILIASNNMVCGLNFKTQEYLKDIMLQLGFSLVCEMVDDIKSYGLMTKRNKTASIITCEHILILKKNE</sequence>
<gene>
    <name evidence="9" type="ORF">QWT87_20010</name>
</gene>
<comment type="catalytic activity">
    <reaction evidence="7">
        <text>a 2'-deoxycytidine in DNA + S-adenosyl-L-methionine = an N(4)-methyl-2'-deoxycytidine in DNA + S-adenosyl-L-homocysteine + H(+)</text>
        <dbReference type="Rhea" id="RHEA:16857"/>
        <dbReference type="Rhea" id="RHEA-COMP:11369"/>
        <dbReference type="Rhea" id="RHEA-COMP:13674"/>
        <dbReference type="ChEBI" id="CHEBI:15378"/>
        <dbReference type="ChEBI" id="CHEBI:57856"/>
        <dbReference type="ChEBI" id="CHEBI:59789"/>
        <dbReference type="ChEBI" id="CHEBI:85452"/>
        <dbReference type="ChEBI" id="CHEBI:137933"/>
        <dbReference type="EC" id="2.1.1.113"/>
    </reaction>
</comment>
<dbReference type="InterPro" id="IPR017985">
    <property type="entry name" value="MeTrfase_CN4_CS"/>
</dbReference>
<dbReference type="PRINTS" id="PR00507">
    <property type="entry name" value="N12N6MTFRASE"/>
</dbReference>
<evidence type="ECO:0000256" key="2">
    <source>
        <dbReference type="ARBA" id="ARBA00012185"/>
    </source>
</evidence>